<keyword evidence="1" id="KW-0472">Membrane</keyword>
<sequence length="310" mass="37016">MEKESEELSEMEILIQKDRKFKNIKLKIDSYMKYNNKIKKDMEDLLNVLDEKYNVYQYYLNMIHISIICLSSVASFLLASQHYIHNSNTTIHLTSLCISTYTGLLLSISKFVKLEEKKESLYRLRCAFAEFLIEICSRNDILESWSSHNYWKTREDTPGEHVAHHLSDMIGFDSQQNQNYEICFEEWNHLEHKLKEQMHDIIVKKQELCSQYAQEMDNPTKFRSEISSKRRYMLHKMKLKKLQQAKTEKELKVGINRWINDFLEKSTKNTLTSNKDNEEKNEIIELEKIQRELEHHDEDVDENIACFSIP</sequence>
<keyword evidence="1" id="KW-1133">Transmembrane helix</keyword>
<dbReference type="EMBL" id="MN740918">
    <property type="protein sequence ID" value="QHU17840.1"/>
    <property type="molecule type" value="Genomic_DNA"/>
</dbReference>
<reference evidence="2" key="1">
    <citation type="journal article" date="2020" name="Nature">
        <title>Giant virus diversity and host interactions through global metagenomics.</title>
        <authorList>
            <person name="Schulz F."/>
            <person name="Roux S."/>
            <person name="Paez-Espino D."/>
            <person name="Jungbluth S."/>
            <person name="Walsh D.A."/>
            <person name="Denef V.J."/>
            <person name="McMahon K.D."/>
            <person name="Konstantinidis K.T."/>
            <person name="Eloe-Fadrosh E.A."/>
            <person name="Kyrpides N.C."/>
            <person name="Woyke T."/>
        </authorList>
    </citation>
    <scope>NUCLEOTIDE SEQUENCE</scope>
    <source>
        <strain evidence="2">GVMAG-S-3300012919-55</strain>
    </source>
</reference>
<dbReference type="AlphaFoldDB" id="A0A6C0KMD9"/>
<keyword evidence="1" id="KW-0812">Transmembrane</keyword>
<evidence type="ECO:0000256" key="1">
    <source>
        <dbReference type="SAM" id="Phobius"/>
    </source>
</evidence>
<protein>
    <submittedName>
        <fullName evidence="2">Uncharacterized protein</fullName>
    </submittedName>
</protein>
<accession>A0A6C0KMD9</accession>
<evidence type="ECO:0000313" key="2">
    <source>
        <dbReference type="EMBL" id="QHU17840.1"/>
    </source>
</evidence>
<proteinExistence type="predicted"/>
<feature type="transmembrane region" description="Helical" evidence="1">
    <location>
        <begin position="91"/>
        <end position="112"/>
    </location>
</feature>
<name>A0A6C0KMD9_9ZZZZ</name>
<feature type="transmembrane region" description="Helical" evidence="1">
    <location>
        <begin position="58"/>
        <end position="79"/>
    </location>
</feature>
<organism evidence="2">
    <name type="scientific">viral metagenome</name>
    <dbReference type="NCBI Taxonomy" id="1070528"/>
    <lineage>
        <taxon>unclassified sequences</taxon>
        <taxon>metagenomes</taxon>
        <taxon>organismal metagenomes</taxon>
    </lineage>
</organism>